<sequence length="731" mass="83800">MNWDEIPEGNDLRRRFLSDSDIFTELEDKEDTGTMDAAPLLDRNDSRGQAPVRMAAALVEQAMEGRWMPVEVTYHKNFESAKKAFLWYHRLYIPRAICILALVALPFFEIPVWCQGQLPYPCGDPVTYQLSGLPYIDRWQSLLVESLCLIMLMCSVALQFYYLGSHFSGYSSAIIKVVLLTALIISAAASAAGVFEAFQLSMYLRVLVPVVFTRSLRVCFRVTIRIVHTFADIAVLLGLFILLSAYFATLIFRDAISEYEDYRTSLLNLFVLLTTANNPNVWADAYTADRRAFFFFFTYLVVGLFFLMNLVFTVIYDNYKAQMATEAEKRITARQQSLRVAFVMLDTKQQEWIDGAKITALLNAISSYSQIPDSSKKSHEVFLALDRRGDFRIWKDEFDSFCDVVANAIERLRHEHRVPRSRAGEILEHIIITEPVYDQMIWGLTLASVVVAICESEVTSNYIKNRLAIPEIVLGWIFVLDVLVKMSVIHGWTKYWRISLNQFDFLLTCLTTITQVAVFFHLIEQHWVSILFLVRGLRICCFIEVVSRWHLMAQTVVHLIPATAPILALQFIVCTLFSLLGVHLFGGKVYLGNRLLEDTDYAAGRLYAFNYNDYASAMVTSFNLCIVNNWYVIMDAYAVVTGTAWSRVFFLFFWAVAVAFTLNVVVAFFVESFVFRMEQAKIDQKKNPAPSRSRSRSESPRRGRSVIRRPPRMHHIFSCQDLDNARRSSLA</sequence>
<dbReference type="Gene3D" id="1.10.287.70">
    <property type="match status" value="2"/>
</dbReference>
<keyword evidence="3 6" id="KW-1133">Transmembrane helix</keyword>
<evidence type="ECO:0000256" key="3">
    <source>
        <dbReference type="ARBA" id="ARBA00022989"/>
    </source>
</evidence>
<evidence type="ECO:0000256" key="6">
    <source>
        <dbReference type="SAM" id="Phobius"/>
    </source>
</evidence>
<dbReference type="InterPro" id="IPR005821">
    <property type="entry name" value="Ion_trans_dom"/>
</dbReference>
<dbReference type="Proteomes" id="UP000822688">
    <property type="component" value="Chromosome 1"/>
</dbReference>
<dbReference type="InterPro" id="IPR044581">
    <property type="entry name" value="TPC1_plant"/>
</dbReference>
<feature type="transmembrane region" description="Helical" evidence="6">
    <location>
        <begin position="614"/>
        <end position="631"/>
    </location>
</feature>
<dbReference type="Gene3D" id="1.20.120.350">
    <property type="entry name" value="Voltage-gated potassium channels. Chain C"/>
    <property type="match status" value="1"/>
</dbReference>
<protein>
    <recommendedName>
        <fullName evidence="7">Ion transport domain-containing protein</fullName>
    </recommendedName>
</protein>
<evidence type="ECO:0000259" key="7">
    <source>
        <dbReference type="Pfam" id="PF00520"/>
    </source>
</evidence>
<evidence type="ECO:0000256" key="5">
    <source>
        <dbReference type="SAM" id="MobiDB-lite"/>
    </source>
</evidence>
<feature type="compositionally biased region" description="Basic residues" evidence="5">
    <location>
        <begin position="702"/>
        <end position="713"/>
    </location>
</feature>
<name>A0A8T0J8A3_CERPU</name>
<gene>
    <name evidence="8" type="ORF">KC19_1G147700</name>
</gene>
<keyword evidence="4 6" id="KW-0472">Membrane</keyword>
<dbReference type="GO" id="GO:0005245">
    <property type="term" value="F:voltage-gated calcium channel activity"/>
    <property type="evidence" value="ECO:0007669"/>
    <property type="project" value="InterPro"/>
</dbReference>
<organism evidence="8 9">
    <name type="scientific">Ceratodon purpureus</name>
    <name type="common">Fire moss</name>
    <name type="synonym">Dicranum purpureum</name>
    <dbReference type="NCBI Taxonomy" id="3225"/>
    <lineage>
        <taxon>Eukaryota</taxon>
        <taxon>Viridiplantae</taxon>
        <taxon>Streptophyta</taxon>
        <taxon>Embryophyta</taxon>
        <taxon>Bryophyta</taxon>
        <taxon>Bryophytina</taxon>
        <taxon>Bryopsida</taxon>
        <taxon>Dicranidae</taxon>
        <taxon>Pseudoditrichales</taxon>
        <taxon>Ditrichaceae</taxon>
        <taxon>Ceratodon</taxon>
    </lineage>
</organism>
<accession>A0A8T0J8A3</accession>
<feature type="region of interest" description="Disordered" evidence="5">
    <location>
        <begin position="685"/>
        <end position="713"/>
    </location>
</feature>
<feature type="transmembrane region" description="Helical" evidence="6">
    <location>
        <begin position="530"/>
        <end position="551"/>
    </location>
</feature>
<keyword evidence="2 6" id="KW-0812">Transmembrane</keyword>
<evidence type="ECO:0000256" key="2">
    <source>
        <dbReference type="ARBA" id="ARBA00022692"/>
    </source>
</evidence>
<dbReference type="EMBL" id="CM026421">
    <property type="protein sequence ID" value="KAG0591078.1"/>
    <property type="molecule type" value="Genomic_DNA"/>
</dbReference>
<evidence type="ECO:0000256" key="4">
    <source>
        <dbReference type="ARBA" id="ARBA00023136"/>
    </source>
</evidence>
<dbReference type="GO" id="GO:0016020">
    <property type="term" value="C:membrane"/>
    <property type="evidence" value="ECO:0007669"/>
    <property type="project" value="UniProtKB-SubCell"/>
</dbReference>
<comment type="subcellular location">
    <subcellularLocation>
        <location evidence="1">Membrane</location>
        <topology evidence="1">Multi-pass membrane protein</topology>
    </subcellularLocation>
</comment>
<dbReference type="FunFam" id="1.10.287.70:FF:000215">
    <property type="entry name" value="Predicted protein"/>
    <property type="match status" value="1"/>
</dbReference>
<feature type="domain" description="Ion transport" evidence="7">
    <location>
        <begin position="143"/>
        <end position="323"/>
    </location>
</feature>
<feature type="domain" description="Ion transport" evidence="7">
    <location>
        <begin position="436"/>
        <end position="676"/>
    </location>
</feature>
<feature type="transmembrane region" description="Helical" evidence="6">
    <location>
        <begin position="232"/>
        <end position="252"/>
    </location>
</feature>
<reference evidence="8" key="1">
    <citation type="submission" date="2020-06" db="EMBL/GenBank/DDBJ databases">
        <title>WGS assembly of Ceratodon purpureus strain R40.</title>
        <authorList>
            <person name="Carey S.B."/>
            <person name="Jenkins J."/>
            <person name="Shu S."/>
            <person name="Lovell J.T."/>
            <person name="Sreedasyam A."/>
            <person name="Maumus F."/>
            <person name="Tiley G.P."/>
            <person name="Fernandez-Pozo N."/>
            <person name="Barry K."/>
            <person name="Chen C."/>
            <person name="Wang M."/>
            <person name="Lipzen A."/>
            <person name="Daum C."/>
            <person name="Saski C.A."/>
            <person name="Payton A.C."/>
            <person name="Mcbreen J.C."/>
            <person name="Conrad R.E."/>
            <person name="Kollar L.M."/>
            <person name="Olsson S."/>
            <person name="Huttunen S."/>
            <person name="Landis J.B."/>
            <person name="Wickett N.J."/>
            <person name="Johnson M.G."/>
            <person name="Rensing S.A."/>
            <person name="Grimwood J."/>
            <person name="Schmutz J."/>
            <person name="Mcdaniel S.F."/>
        </authorList>
    </citation>
    <scope>NUCLEOTIDE SEQUENCE</scope>
    <source>
        <strain evidence="8">R40</strain>
    </source>
</reference>
<evidence type="ECO:0000313" key="8">
    <source>
        <dbReference type="EMBL" id="KAG0591078.1"/>
    </source>
</evidence>
<feature type="transmembrane region" description="Helical" evidence="6">
    <location>
        <begin position="563"/>
        <end position="585"/>
    </location>
</feature>
<evidence type="ECO:0000313" key="9">
    <source>
        <dbReference type="Proteomes" id="UP000822688"/>
    </source>
</evidence>
<comment type="caution">
    <text evidence="8">The sequence shown here is derived from an EMBL/GenBank/DDBJ whole genome shotgun (WGS) entry which is preliminary data.</text>
</comment>
<dbReference type="PANTHER" id="PTHR46988">
    <property type="entry name" value="TWO PORE CALCIUM CHANNEL PROTEIN 1"/>
    <property type="match status" value="1"/>
</dbReference>
<dbReference type="InterPro" id="IPR027359">
    <property type="entry name" value="Volt_channel_dom_sf"/>
</dbReference>
<feature type="transmembrane region" description="Helical" evidence="6">
    <location>
        <begin position="651"/>
        <end position="675"/>
    </location>
</feature>
<evidence type="ECO:0000256" key="1">
    <source>
        <dbReference type="ARBA" id="ARBA00004141"/>
    </source>
</evidence>
<proteinExistence type="predicted"/>
<feature type="transmembrane region" description="Helical" evidence="6">
    <location>
        <begin position="505"/>
        <end position="523"/>
    </location>
</feature>
<feature type="transmembrane region" description="Helical" evidence="6">
    <location>
        <begin position="292"/>
        <end position="316"/>
    </location>
</feature>
<feature type="transmembrane region" description="Helical" evidence="6">
    <location>
        <begin position="92"/>
        <end position="113"/>
    </location>
</feature>
<feature type="transmembrane region" description="Helical" evidence="6">
    <location>
        <begin position="174"/>
        <end position="195"/>
    </location>
</feature>
<feature type="transmembrane region" description="Helical" evidence="6">
    <location>
        <begin position="142"/>
        <end position="162"/>
    </location>
</feature>
<dbReference type="Pfam" id="PF00520">
    <property type="entry name" value="Ion_trans"/>
    <property type="match status" value="2"/>
</dbReference>
<dbReference type="PANTHER" id="PTHR46988:SF4">
    <property type="entry name" value="ION TRANSPORT DOMAIN-CONTAINING PROTEIN"/>
    <property type="match status" value="1"/>
</dbReference>
<feature type="transmembrane region" description="Helical" evidence="6">
    <location>
        <begin position="472"/>
        <end position="493"/>
    </location>
</feature>
<keyword evidence="9" id="KW-1185">Reference proteome</keyword>
<dbReference type="AlphaFoldDB" id="A0A8T0J8A3"/>